<reference evidence="2 3" key="1">
    <citation type="submission" date="2008-07" db="EMBL/GenBank/DDBJ databases">
        <authorList>
            <person name="El-Sayed N."/>
            <person name="Caler E."/>
            <person name="Inman J."/>
            <person name="Amedeo P."/>
            <person name="Hass B."/>
            <person name="Wortman J."/>
        </authorList>
    </citation>
    <scope>NUCLEOTIDE SEQUENCE [LARGE SCALE GENOMIC DNA]</scope>
    <source>
        <strain evidence="3">ATCC 50983 / TXsc</strain>
    </source>
</reference>
<dbReference type="Pfam" id="PF04991">
    <property type="entry name" value="LicD"/>
    <property type="match status" value="1"/>
</dbReference>
<dbReference type="PANTHER" id="PTHR28617:SF1">
    <property type="entry name" value="CILIA- AND FLAGELLA-ASSOCIATED PROTEIN 77"/>
    <property type="match status" value="1"/>
</dbReference>
<name>C5LC11_PERM5</name>
<dbReference type="InParanoid" id="C5LC11"/>
<dbReference type="OMA" id="GIMNMHG"/>
<organism evidence="3">
    <name type="scientific">Perkinsus marinus (strain ATCC 50983 / TXsc)</name>
    <dbReference type="NCBI Taxonomy" id="423536"/>
    <lineage>
        <taxon>Eukaryota</taxon>
        <taxon>Sar</taxon>
        <taxon>Alveolata</taxon>
        <taxon>Perkinsozoa</taxon>
        <taxon>Perkinsea</taxon>
        <taxon>Perkinsida</taxon>
        <taxon>Perkinsidae</taxon>
        <taxon>Perkinsus</taxon>
    </lineage>
</organism>
<dbReference type="OrthoDB" id="532484at2759"/>
<sequence>MTAADHYFTRNRNPLLMRDEVGHAKPTYYDLPSGGFVYGKSQGADPEGAKEVTTKWKSHTPKPVAQVNVLDFRYLNKSALDDGKCRTATEQKVYRQQNPKFIVHKSAQQRLQEEEARREHSLPADFVYGKKTRPSTPISYVISNQFGLESEMLTEARYEKLVEEEEKARTHCQLKIKSTKAAKAHAAIGVKAAHRKKSIGDGGGEELFKMTKFRKVPARWHLPKGAKTREAIVQQEEEPVGEKEGDEEEHTTCQRARQVQIDNADRLECVAKVTAFTTELLGRVGLDAFLIHGSLLGWYRHNGGQIPWDLDGDTAVIRSQCEEVVGQYEGKAICDVISESLPDGYFLYAIDTDEVVHPSPKGSDFAGCDVPELRVGATIDGQWCHTDVFMLSDDADDGLCVPGKACFQEDQILPLKNASSLVGKYPVKIPAQPEEILSGLYNEHYGIMNMHGVPKNYAFQDDWAIVIGDELDDTFKNRVMVDRPRLYEMLATAKL</sequence>
<evidence type="ECO:0000313" key="2">
    <source>
        <dbReference type="EMBL" id="EER05494.1"/>
    </source>
</evidence>
<protein>
    <recommendedName>
        <fullName evidence="1">LicD/FKTN/FKRP nucleotidyltransferase domain-containing protein</fullName>
    </recommendedName>
</protein>
<accession>C5LC11</accession>
<dbReference type="Pfam" id="PF14825">
    <property type="entry name" value="CFAP77"/>
    <property type="match status" value="1"/>
</dbReference>
<dbReference type="InterPro" id="IPR029147">
    <property type="entry name" value="CFAP77"/>
</dbReference>
<feature type="domain" description="LicD/FKTN/FKRP nucleotidyltransferase" evidence="1">
    <location>
        <begin position="285"/>
        <end position="323"/>
    </location>
</feature>
<dbReference type="RefSeq" id="XP_002773678.1">
    <property type="nucleotide sequence ID" value="XM_002773632.1"/>
</dbReference>
<dbReference type="EMBL" id="GG680918">
    <property type="protein sequence ID" value="EER05494.1"/>
    <property type="molecule type" value="Genomic_DNA"/>
</dbReference>
<dbReference type="InterPro" id="IPR007074">
    <property type="entry name" value="LicD/FKTN/FKRP_NTP_transf"/>
</dbReference>
<dbReference type="Proteomes" id="UP000007800">
    <property type="component" value="Unassembled WGS sequence"/>
</dbReference>
<gene>
    <name evidence="2" type="ORF">Pmar_PMAR011520</name>
</gene>
<keyword evidence="3" id="KW-1185">Reference proteome</keyword>
<dbReference type="GeneID" id="9042018"/>
<dbReference type="GO" id="GO:0009100">
    <property type="term" value="P:glycoprotein metabolic process"/>
    <property type="evidence" value="ECO:0007669"/>
    <property type="project" value="UniProtKB-ARBA"/>
</dbReference>
<dbReference type="PANTHER" id="PTHR28617">
    <property type="entry name" value="CILIA- AND FLAGELLA-ASSOCIATED PROTEIN 77"/>
    <property type="match status" value="1"/>
</dbReference>
<dbReference type="AlphaFoldDB" id="C5LC11"/>
<evidence type="ECO:0000313" key="3">
    <source>
        <dbReference type="Proteomes" id="UP000007800"/>
    </source>
</evidence>
<evidence type="ECO:0000259" key="1">
    <source>
        <dbReference type="Pfam" id="PF04991"/>
    </source>
</evidence>
<proteinExistence type="predicted"/>